<dbReference type="GO" id="GO:0009229">
    <property type="term" value="P:thiamine diphosphate biosynthetic process"/>
    <property type="evidence" value="ECO:0007669"/>
    <property type="project" value="UniProtKB-UniPathway"/>
</dbReference>
<proteinExistence type="predicted"/>
<dbReference type="GO" id="GO:0005524">
    <property type="term" value="F:ATP binding"/>
    <property type="evidence" value="ECO:0007669"/>
    <property type="project" value="UniProtKB-KW"/>
</dbReference>
<name>A0A2A4STE5_9DELT</name>
<keyword evidence="5 8" id="KW-0418">Kinase</keyword>
<reference evidence="9" key="1">
    <citation type="submission" date="2017-08" db="EMBL/GenBank/DDBJ databases">
        <title>A dynamic microbial community with high functional redundancy inhabits the cold, oxic subseafloor aquifer.</title>
        <authorList>
            <person name="Tully B.J."/>
            <person name="Wheat C.G."/>
            <person name="Glazer B.T."/>
            <person name="Huber J.A."/>
        </authorList>
    </citation>
    <scope>NUCLEOTIDE SEQUENCE [LARGE SCALE GENOMIC DNA]</scope>
</reference>
<dbReference type="UniPathway" id="UPA00060">
    <property type="reaction ID" value="UER00138"/>
</dbReference>
<feature type="domain" description="Pyridoxamine kinase/Phosphomethylpyrimidine kinase" evidence="7">
    <location>
        <begin position="20"/>
        <end position="260"/>
    </location>
</feature>
<keyword evidence="3" id="KW-0808">Transferase</keyword>
<dbReference type="Pfam" id="PF08543">
    <property type="entry name" value="Phos_pyr_kin"/>
    <property type="match status" value="1"/>
</dbReference>
<dbReference type="EC" id="2.7.1.49" evidence="2"/>
<evidence type="ECO:0000256" key="6">
    <source>
        <dbReference type="ARBA" id="ARBA00022840"/>
    </source>
</evidence>
<evidence type="ECO:0000256" key="2">
    <source>
        <dbReference type="ARBA" id="ARBA00012135"/>
    </source>
</evidence>
<keyword evidence="6" id="KW-0067">ATP-binding</keyword>
<dbReference type="NCBIfam" id="TIGR00097">
    <property type="entry name" value="HMP-P_kinase"/>
    <property type="match status" value="1"/>
</dbReference>
<evidence type="ECO:0000256" key="3">
    <source>
        <dbReference type="ARBA" id="ARBA00022679"/>
    </source>
</evidence>
<dbReference type="GO" id="GO:0005829">
    <property type="term" value="C:cytosol"/>
    <property type="evidence" value="ECO:0007669"/>
    <property type="project" value="TreeGrafter"/>
</dbReference>
<evidence type="ECO:0000313" key="8">
    <source>
        <dbReference type="EMBL" id="PCI24686.1"/>
    </source>
</evidence>
<dbReference type="Gene3D" id="3.40.1190.20">
    <property type="match status" value="1"/>
</dbReference>
<protein>
    <recommendedName>
        <fullName evidence="2">hydroxymethylpyrimidine kinase</fullName>
        <ecNumber evidence="2">2.7.1.49</ecNumber>
    </recommendedName>
</protein>
<dbReference type="Proteomes" id="UP000218113">
    <property type="component" value="Unassembled WGS sequence"/>
</dbReference>
<accession>A0A2A4STE5</accession>
<organism evidence="8 9">
    <name type="scientific">SAR324 cluster bacterium</name>
    <dbReference type="NCBI Taxonomy" id="2024889"/>
    <lineage>
        <taxon>Bacteria</taxon>
        <taxon>Deltaproteobacteria</taxon>
        <taxon>SAR324 cluster</taxon>
    </lineage>
</organism>
<dbReference type="SUPFAM" id="SSF53613">
    <property type="entry name" value="Ribokinase-like"/>
    <property type="match status" value="1"/>
</dbReference>
<evidence type="ECO:0000313" key="9">
    <source>
        <dbReference type="Proteomes" id="UP000218113"/>
    </source>
</evidence>
<keyword evidence="4" id="KW-0547">Nucleotide-binding</keyword>
<dbReference type="FunFam" id="3.40.1190.20:FF:000003">
    <property type="entry name" value="Phosphomethylpyrimidine kinase ThiD"/>
    <property type="match status" value="1"/>
</dbReference>
<comment type="caution">
    <text evidence="8">The sequence shown here is derived from an EMBL/GenBank/DDBJ whole genome shotgun (WGS) entry which is preliminary data.</text>
</comment>
<dbReference type="CDD" id="cd01169">
    <property type="entry name" value="HMPP_kinase"/>
    <property type="match status" value="1"/>
</dbReference>
<dbReference type="PANTHER" id="PTHR20858:SF17">
    <property type="entry name" value="HYDROXYMETHYLPYRIMIDINE_PHOSPHOMETHYLPYRIMIDINE KINASE THI20-RELATED"/>
    <property type="match status" value="1"/>
</dbReference>
<evidence type="ECO:0000259" key="7">
    <source>
        <dbReference type="Pfam" id="PF08543"/>
    </source>
</evidence>
<dbReference type="InterPro" id="IPR013749">
    <property type="entry name" value="PM/HMP-P_kinase-1"/>
</dbReference>
<evidence type="ECO:0000256" key="5">
    <source>
        <dbReference type="ARBA" id="ARBA00022777"/>
    </source>
</evidence>
<dbReference type="GO" id="GO:0009228">
    <property type="term" value="P:thiamine biosynthetic process"/>
    <property type="evidence" value="ECO:0007669"/>
    <property type="project" value="InterPro"/>
</dbReference>
<sequence>MVPAFNKDTGVIALSIAGWDPCGGAGILADHKTFQAHNVYALGAISAITVQNTQAVFSVTATASSLLKEQILHLMDDFPIGAVKIGMLAEESNIQVVIDLTSQWEKIPLVLDPVVLSSSGHALVSQAGLGLLRTRLLPRISVITPNLAEAEWLSGIEIHSKADMERAAKQILDLGVQNVIIKGGHLTGNPDDLLAGREGMIWYPGKRIARRNTHGTGCTFSSALTANLALGLEMTQATKKAKDYVTLTIQEELCLGKGDGIPHHFAPHQS</sequence>
<evidence type="ECO:0000256" key="4">
    <source>
        <dbReference type="ARBA" id="ARBA00022741"/>
    </source>
</evidence>
<gene>
    <name evidence="8" type="primary">thiD</name>
    <name evidence="8" type="ORF">COB67_11455</name>
</gene>
<evidence type="ECO:0000256" key="1">
    <source>
        <dbReference type="ARBA" id="ARBA00004948"/>
    </source>
</evidence>
<dbReference type="GO" id="GO:0008972">
    <property type="term" value="F:phosphomethylpyrimidine kinase activity"/>
    <property type="evidence" value="ECO:0007669"/>
    <property type="project" value="InterPro"/>
</dbReference>
<dbReference type="PANTHER" id="PTHR20858">
    <property type="entry name" value="PHOSPHOMETHYLPYRIMIDINE KINASE"/>
    <property type="match status" value="1"/>
</dbReference>
<dbReference type="GO" id="GO:0008902">
    <property type="term" value="F:hydroxymethylpyrimidine kinase activity"/>
    <property type="evidence" value="ECO:0007669"/>
    <property type="project" value="UniProtKB-EC"/>
</dbReference>
<dbReference type="EMBL" id="NVSR01000120">
    <property type="protein sequence ID" value="PCI24686.1"/>
    <property type="molecule type" value="Genomic_DNA"/>
</dbReference>
<comment type="pathway">
    <text evidence="1">Cofactor biosynthesis; thiamine diphosphate biosynthesis.</text>
</comment>
<dbReference type="AlphaFoldDB" id="A0A2A4STE5"/>
<dbReference type="InterPro" id="IPR004399">
    <property type="entry name" value="HMP/HMP-P_kinase_dom"/>
</dbReference>
<dbReference type="InterPro" id="IPR029056">
    <property type="entry name" value="Ribokinase-like"/>
</dbReference>